<protein>
    <recommendedName>
        <fullName evidence="2">STPR domain-containing protein</fullName>
    </recommendedName>
</protein>
<keyword evidence="1" id="KW-0175">Coiled coil</keyword>
<name>A0A2C9M3L2_BIOGL</name>
<dbReference type="AlphaFoldDB" id="A0A2C9M3L2"/>
<dbReference type="VEuPathDB" id="VectorBase:BGLAX_041065"/>
<proteinExistence type="predicted"/>
<dbReference type="PANTHER" id="PTHR45786">
    <property type="entry name" value="DNA BINDING PROTEIN-LIKE"/>
    <property type="match status" value="1"/>
</dbReference>
<dbReference type="PANTHER" id="PTHR45786:SF74">
    <property type="entry name" value="ATP-DEPENDENT DNA HELICASE"/>
    <property type="match status" value="1"/>
</dbReference>
<dbReference type="Proteomes" id="UP000076420">
    <property type="component" value="Unassembled WGS sequence"/>
</dbReference>
<reference evidence="3" key="1">
    <citation type="submission" date="2020-05" db="UniProtKB">
        <authorList>
            <consortium name="EnsemblMetazoa"/>
        </authorList>
    </citation>
    <scope>IDENTIFICATION</scope>
    <source>
        <strain evidence="3">BB02</strain>
    </source>
</reference>
<evidence type="ECO:0000313" key="3">
    <source>
        <dbReference type="EnsemblMetazoa" id="BGLB038144-PA"/>
    </source>
</evidence>
<feature type="domain" description="STPR" evidence="2">
    <location>
        <begin position="63"/>
        <end position="129"/>
    </location>
</feature>
<gene>
    <name evidence="3" type="primary">106053576</name>
</gene>
<organism evidence="3 4">
    <name type="scientific">Biomphalaria glabrata</name>
    <name type="common">Bloodfluke planorb</name>
    <name type="synonym">Freshwater snail</name>
    <dbReference type="NCBI Taxonomy" id="6526"/>
    <lineage>
        <taxon>Eukaryota</taxon>
        <taxon>Metazoa</taxon>
        <taxon>Spiralia</taxon>
        <taxon>Lophotrochozoa</taxon>
        <taxon>Mollusca</taxon>
        <taxon>Gastropoda</taxon>
        <taxon>Heterobranchia</taxon>
        <taxon>Euthyneura</taxon>
        <taxon>Panpulmonata</taxon>
        <taxon>Hygrophila</taxon>
        <taxon>Lymnaeoidea</taxon>
        <taxon>Planorbidae</taxon>
        <taxon>Biomphalaria</taxon>
    </lineage>
</organism>
<dbReference type="InterPro" id="IPR048998">
    <property type="entry name" value="STPR"/>
</dbReference>
<evidence type="ECO:0000313" key="4">
    <source>
        <dbReference type="Proteomes" id="UP000076420"/>
    </source>
</evidence>
<accession>A0A2C9M3L2</accession>
<dbReference type="OrthoDB" id="6145593at2759"/>
<evidence type="ECO:0000259" key="2">
    <source>
        <dbReference type="Pfam" id="PF21107"/>
    </source>
</evidence>
<sequence>MRQRTSRRYENETPIEYSKRLDDLRRRASQRLETESPTEYSKRLYDMQNRALQRTNNETPTQRNERLEEMRQQAALRLSEETDEQRNERLEEMRQGAAIRLSKETHEQRNERLKEMRQRATLRLSAETKIKEDQRLEEQRRRDARRRAALEKTKVQTYKSAVNSNVNYRSLGPFTITCIHCQAIHFPEERVGNKVNRDSFGDCCLHGRISLEAPIFPNELILLFLGQHPLAQEFHKKIRNLNACFSLASFNVDDDRTINSHGIYSFIAAGMIYHKINLAVHPTQNPNSDYERPQYGQLYFLDPDDAVNERIQHPYNNEINQDLVNRLEKIIRAVNCFAQAFKMMREVETETRQLASAKGIAPPHVRLLFTNPDG</sequence>
<feature type="coiled-coil region" evidence="1">
    <location>
        <begin position="64"/>
        <end position="123"/>
    </location>
</feature>
<dbReference type="VEuPathDB" id="VectorBase:BGLB038144"/>
<dbReference type="EnsemblMetazoa" id="BGLB038144-RA">
    <property type="protein sequence ID" value="BGLB038144-PA"/>
    <property type="gene ID" value="BGLB038144"/>
</dbReference>
<dbReference type="STRING" id="6526.A0A2C9M3L2"/>
<dbReference type="KEGG" id="bgt:106053576"/>
<dbReference type="Pfam" id="PF21107">
    <property type="entry name" value="STPRs"/>
    <property type="match status" value="1"/>
</dbReference>
<evidence type="ECO:0000256" key="1">
    <source>
        <dbReference type="SAM" id="Coils"/>
    </source>
</evidence>